<comment type="caution">
    <text evidence="1">The sequence shown here is derived from an EMBL/GenBank/DDBJ whole genome shotgun (WGS) entry which is preliminary data.</text>
</comment>
<dbReference type="EMBL" id="JYON01000025">
    <property type="protein sequence ID" value="KJH70233.1"/>
    <property type="molecule type" value="Genomic_DNA"/>
</dbReference>
<dbReference type="STRING" id="1618023.UH38_18940"/>
<name>A0A0D8ZN55_9CYAN</name>
<protein>
    <submittedName>
        <fullName evidence="1">Uncharacterized protein</fullName>
    </submittedName>
</protein>
<gene>
    <name evidence="1" type="ORF">UH38_18940</name>
</gene>
<dbReference type="AlphaFoldDB" id="A0A0D8ZN55"/>
<organism evidence="1 2">
    <name type="scientific">Aliterella atlantica CENA595</name>
    <dbReference type="NCBI Taxonomy" id="1618023"/>
    <lineage>
        <taxon>Bacteria</taxon>
        <taxon>Bacillati</taxon>
        <taxon>Cyanobacteriota</taxon>
        <taxon>Cyanophyceae</taxon>
        <taxon>Chroococcidiopsidales</taxon>
        <taxon>Aliterellaceae</taxon>
        <taxon>Aliterella</taxon>
    </lineage>
</organism>
<keyword evidence="2" id="KW-1185">Reference proteome</keyword>
<accession>A0A0D8ZN55</accession>
<dbReference type="Proteomes" id="UP000032452">
    <property type="component" value="Unassembled WGS sequence"/>
</dbReference>
<reference evidence="1 2" key="1">
    <citation type="submission" date="2015-02" db="EMBL/GenBank/DDBJ databases">
        <title>Draft genome of a novel marine cyanobacterium (Chroococcales) isolated from South Atlantic Ocean.</title>
        <authorList>
            <person name="Rigonato J."/>
            <person name="Alvarenga D.O."/>
            <person name="Branco L.H."/>
            <person name="Varani A.M."/>
            <person name="Brandini F.P."/>
            <person name="Fiore M.F."/>
        </authorList>
    </citation>
    <scope>NUCLEOTIDE SEQUENCE [LARGE SCALE GENOMIC DNA]</scope>
    <source>
        <strain evidence="1 2">CENA595</strain>
    </source>
</reference>
<dbReference type="RefSeq" id="WP_045056255.1">
    <property type="nucleotide sequence ID" value="NZ_CAWMDP010000018.1"/>
</dbReference>
<sequence length="75" mass="8075">MAVTISESQFKQIKTALANVYGYLDELADSKQEAAEHLAQVEEALFTLQAVEIDAGYSEAVTEGVIKTPGGSWIV</sequence>
<proteinExistence type="predicted"/>
<evidence type="ECO:0000313" key="1">
    <source>
        <dbReference type="EMBL" id="KJH70233.1"/>
    </source>
</evidence>
<evidence type="ECO:0000313" key="2">
    <source>
        <dbReference type="Proteomes" id="UP000032452"/>
    </source>
</evidence>